<comment type="caution">
    <text evidence="1">The sequence shown here is derived from an EMBL/GenBank/DDBJ whole genome shotgun (WGS) entry which is preliminary data.</text>
</comment>
<evidence type="ECO:0000313" key="2">
    <source>
        <dbReference type="Proteomes" id="UP000653578"/>
    </source>
</evidence>
<dbReference type="InterPro" id="IPR009241">
    <property type="entry name" value="HigB-like"/>
</dbReference>
<evidence type="ECO:0000313" key="1">
    <source>
        <dbReference type="EMBL" id="NOU69598.1"/>
    </source>
</evidence>
<keyword evidence="2" id="KW-1185">Reference proteome</keyword>
<accession>A0ABX1XM38</accession>
<organism evidence="1 2">
    <name type="scientific">Paenibacillus plantarum</name>
    <dbReference type="NCBI Taxonomy" id="2654975"/>
    <lineage>
        <taxon>Bacteria</taxon>
        <taxon>Bacillati</taxon>
        <taxon>Bacillota</taxon>
        <taxon>Bacilli</taxon>
        <taxon>Bacillales</taxon>
        <taxon>Paenibacillaceae</taxon>
        <taxon>Paenibacillus</taxon>
    </lineage>
</organism>
<reference evidence="1 2" key="1">
    <citation type="submission" date="2019-10" db="EMBL/GenBank/DDBJ databases">
        <title>Description of Paenibacillus humi sp. nov.</title>
        <authorList>
            <person name="Carlier A."/>
            <person name="Qi S."/>
        </authorList>
    </citation>
    <scope>NUCLEOTIDE SEQUENCE [LARGE SCALE GENOMIC DNA]</scope>
    <source>
        <strain evidence="1 2">LMG 31461</strain>
    </source>
</reference>
<protein>
    <recommendedName>
        <fullName evidence="3">Type II toxin-antitoxin system RelE/ParE family toxin</fullName>
    </recommendedName>
</protein>
<name>A0ABX1XM38_9BACL</name>
<dbReference type="Proteomes" id="UP000653578">
    <property type="component" value="Unassembled WGS sequence"/>
</dbReference>
<dbReference type="Pfam" id="PF05973">
    <property type="entry name" value="Gp49"/>
    <property type="match status" value="1"/>
</dbReference>
<dbReference type="RefSeq" id="WP_171638140.1">
    <property type="nucleotide sequence ID" value="NZ_WHNY01000093.1"/>
</dbReference>
<evidence type="ECO:0008006" key="3">
    <source>
        <dbReference type="Google" id="ProtNLM"/>
    </source>
</evidence>
<gene>
    <name evidence="1" type="ORF">GC096_36885</name>
</gene>
<sequence length="126" mass="15065">MVKYKFIFTPEVEAFYKELLVRKNNGDKNAKIMFEKINYCMARVEIQGTRAGEKIIKNLKGKENDNLYELRPLDERIFCCLWDGNNFILLSHYKKDDDETDPIELSKARRLRDKWMLEHKATKTEN</sequence>
<dbReference type="EMBL" id="WHNY01000093">
    <property type="protein sequence ID" value="NOU69598.1"/>
    <property type="molecule type" value="Genomic_DNA"/>
</dbReference>
<proteinExistence type="predicted"/>